<feature type="region of interest" description="Disordered" evidence="21">
    <location>
        <begin position="1"/>
        <end position="27"/>
    </location>
</feature>
<feature type="region of interest" description="Disordered" evidence="21">
    <location>
        <begin position="651"/>
        <end position="778"/>
    </location>
</feature>
<dbReference type="InterPro" id="IPR017892">
    <property type="entry name" value="Pkinase_C"/>
</dbReference>
<gene>
    <name evidence="25" type="ORF">ALC56_03330</name>
</gene>
<dbReference type="EC" id="2.7.11.13" evidence="6"/>
<keyword evidence="11" id="KW-0677">Repeat</keyword>
<dbReference type="SUPFAM" id="SSF49562">
    <property type="entry name" value="C2 domain (Calcium/lipid-binding domain, CaLB)"/>
    <property type="match status" value="1"/>
</dbReference>
<feature type="compositionally biased region" description="Polar residues" evidence="21">
    <location>
        <begin position="546"/>
        <end position="568"/>
    </location>
</feature>
<feature type="region of interest" description="Disordered" evidence="21">
    <location>
        <begin position="279"/>
        <end position="304"/>
    </location>
</feature>
<dbReference type="FunFam" id="1.10.510.10:FF:000038">
    <property type="entry name" value="serine/threonine-protein kinase N2 isoform X1"/>
    <property type="match status" value="1"/>
</dbReference>
<dbReference type="FunFam" id="3.30.200.20:FF:000058">
    <property type="entry name" value="Putative serine/threonine-protein kinase N2"/>
    <property type="match status" value="1"/>
</dbReference>
<feature type="region of interest" description="Disordered" evidence="21">
    <location>
        <begin position="1798"/>
        <end position="1817"/>
    </location>
</feature>
<dbReference type="GO" id="GO:0005737">
    <property type="term" value="C:cytoplasm"/>
    <property type="evidence" value="ECO:0007669"/>
    <property type="project" value="UniProtKB-SubCell"/>
</dbReference>
<dbReference type="Pfam" id="PF00069">
    <property type="entry name" value="Pkinase"/>
    <property type="match status" value="1"/>
</dbReference>
<evidence type="ECO:0000256" key="5">
    <source>
        <dbReference type="ARBA" id="ARBA00005490"/>
    </source>
</evidence>
<keyword evidence="16" id="KW-0539">Nucleus</keyword>
<feature type="domain" description="REM-1" evidence="24">
    <location>
        <begin position="107"/>
        <end position="181"/>
    </location>
</feature>
<keyword evidence="10" id="KW-0808">Transferase</keyword>
<dbReference type="Pfam" id="PF02185">
    <property type="entry name" value="HR1"/>
    <property type="match status" value="2"/>
</dbReference>
<reference evidence="25 26" key="1">
    <citation type="submission" date="2016-03" db="EMBL/GenBank/DDBJ databases">
        <title>Trachymyrmex septentrionalis WGS genome.</title>
        <authorList>
            <person name="Nygaard S."/>
            <person name="Hu H."/>
            <person name="Boomsma J."/>
            <person name="Zhang G."/>
        </authorList>
    </citation>
    <scope>NUCLEOTIDE SEQUENCE [LARGE SCALE GENOMIC DNA]</scope>
    <source>
        <strain evidence="25">Tsep2-gDNA-1</strain>
        <tissue evidence="25">Whole body</tissue>
    </source>
</reference>
<evidence type="ECO:0000256" key="16">
    <source>
        <dbReference type="ARBA" id="ARBA00023242"/>
    </source>
</evidence>
<feature type="region of interest" description="Disordered" evidence="21">
    <location>
        <begin position="1328"/>
        <end position="1424"/>
    </location>
</feature>
<dbReference type="InterPro" id="IPR011072">
    <property type="entry name" value="HR1_rho-bd"/>
</dbReference>
<feature type="binding site" evidence="20">
    <location>
        <position position="1535"/>
    </location>
    <ligand>
        <name>ATP</name>
        <dbReference type="ChEBI" id="CHEBI:30616"/>
    </ligand>
</feature>
<dbReference type="InterPro" id="IPR000719">
    <property type="entry name" value="Prot_kinase_dom"/>
</dbReference>
<evidence type="ECO:0000259" key="22">
    <source>
        <dbReference type="PROSITE" id="PS50011"/>
    </source>
</evidence>
<feature type="compositionally biased region" description="Polar residues" evidence="21">
    <location>
        <begin position="511"/>
        <end position="526"/>
    </location>
</feature>
<dbReference type="Gene3D" id="1.10.287.160">
    <property type="entry name" value="HR1 repeat"/>
    <property type="match status" value="3"/>
</dbReference>
<feature type="compositionally biased region" description="Polar residues" evidence="21">
    <location>
        <begin position="1330"/>
        <end position="1340"/>
    </location>
</feature>
<dbReference type="SUPFAM" id="SSF56112">
    <property type="entry name" value="Protein kinase-like (PK-like)"/>
    <property type="match status" value="1"/>
</dbReference>
<dbReference type="GO" id="GO:0004697">
    <property type="term" value="F:diacylglycerol-dependent serine/threonine kinase activity"/>
    <property type="evidence" value="ECO:0007669"/>
    <property type="project" value="UniProtKB-EC"/>
</dbReference>
<evidence type="ECO:0000256" key="18">
    <source>
        <dbReference type="ARBA" id="ARBA00047470"/>
    </source>
</evidence>
<evidence type="ECO:0000256" key="12">
    <source>
        <dbReference type="ARBA" id="ARBA00022741"/>
    </source>
</evidence>
<dbReference type="SMART" id="SM00239">
    <property type="entry name" value="C2"/>
    <property type="match status" value="1"/>
</dbReference>
<dbReference type="STRING" id="34720.A0A195FPG1"/>
<feature type="region of interest" description="Disordered" evidence="21">
    <location>
        <begin position="508"/>
        <end position="568"/>
    </location>
</feature>
<keyword evidence="7" id="KW-0963">Cytoplasm</keyword>
<dbReference type="InterPro" id="IPR017441">
    <property type="entry name" value="Protein_kinase_ATP_BS"/>
</dbReference>
<dbReference type="PROSITE" id="PS50011">
    <property type="entry name" value="PROTEIN_KINASE_DOM"/>
    <property type="match status" value="1"/>
</dbReference>
<evidence type="ECO:0000256" key="20">
    <source>
        <dbReference type="PROSITE-ProRule" id="PRU10141"/>
    </source>
</evidence>
<evidence type="ECO:0000256" key="11">
    <source>
        <dbReference type="ARBA" id="ARBA00022737"/>
    </source>
</evidence>
<dbReference type="PROSITE" id="PS00107">
    <property type="entry name" value="PROTEIN_KINASE_ATP"/>
    <property type="match status" value="1"/>
</dbReference>
<evidence type="ECO:0000259" key="24">
    <source>
        <dbReference type="PROSITE" id="PS51860"/>
    </source>
</evidence>
<dbReference type="PROSITE" id="PS51860">
    <property type="entry name" value="REM_1"/>
    <property type="match status" value="2"/>
</dbReference>
<dbReference type="InterPro" id="IPR000008">
    <property type="entry name" value="C2_dom"/>
</dbReference>
<comment type="catalytic activity">
    <reaction evidence="18">
        <text>L-seryl-[protein] + ATP = O-phospho-L-seryl-[protein] + ADP + H(+)</text>
        <dbReference type="Rhea" id="RHEA:17989"/>
        <dbReference type="Rhea" id="RHEA-COMP:9863"/>
        <dbReference type="Rhea" id="RHEA-COMP:11604"/>
        <dbReference type="ChEBI" id="CHEBI:15378"/>
        <dbReference type="ChEBI" id="CHEBI:29999"/>
        <dbReference type="ChEBI" id="CHEBI:30616"/>
        <dbReference type="ChEBI" id="CHEBI:83421"/>
        <dbReference type="ChEBI" id="CHEBI:456216"/>
        <dbReference type="EC" id="2.7.11.13"/>
    </reaction>
</comment>
<sequence length="1833" mass="205508">MDLSSRRLNDAHKGRMESGGSSDPARQNAYAIRRRKYPGRFGAKPFHGIRMSFIGFDKKRKSVVCKCIPLTKVTSSRYLRTCVTPCAGDYIRHPVLYELSSKYGVAGSDQVPLPARLDVLREHIRREIRKELKIKAGAEKLREVATDRKSLSDVATIVKKANSKLNELQAELQQLESQIILTQGQPQSPQQNHSNGQDTPLSPMGPSSPSQEGLFTDLRLLSLEKQLNIELKVKQGAENMIQSLTSGHRDKKLLQEAQQMLDDSRVKIEFLRMRIMKVRQSRQQQRGDAPPPNGETASNKDRYEPSLELALEERVEELRHRLRIEAAVVEGAKNVIRLLQSAKVADKKALTEQFAIRRRGSRSSARDTQFTKDLKSMNRRRRTSSVRRRRGQITWTYFPGSRADWMTIMSCRRKMYGRQDNSGDGSSSQVPPWLVRAEVTIRHGDTVTSETVQMPPGTSTTTDAGGIRMICRWNTSEPNSTSTSTPATTSNAFLSSGSTAGGYGFQRGNILFTSTPPEKSSGSYTLPRSGSSGNDDSISSRGRANVSDSGYTSEQFSPHTYSSLPARRSSQQYDHRCKSTCSIVLSTVGADKPNPEKVPSVDQWHRRAPHQYVFSRHQFSTVPEVCEDCAEGSASSAFTTHFCTRVAEKTVNTGKATAVSKDAASQTTDVESVRSSSTVKSSKIRRKFGTGGNQRSEQKKEIVHHGSQMRQEIRSSPSASIGNTSTGPPTDPEKSDSSAKEDSSKRKSRTVHIDVYCTGSDDDASTDTISEDNHSTPMTVFENDDVKVTHTQAADNLPRGFQDANASKGYDSDEVLSSLYPSRFSSYSGIRDLDSIPCSTVSSSTALSPCDYDSTMTSSKDTFSDIESLINSKSGLTPCDSFEYANAADRDRIRKLDILAKTGNDRNRVWRSPQIERKHLLQNKKMREYFEKHEINWSSGDSAEDSDESGAVGWSFISGDDKSRFVKRDSIVRCTSKGQIKESSVTNLDSEHRSIQEEHSRFANKDYVPYTNVLRDRIGPFGSKSPSPLPSTIPSRVTSPFTTLYGERTEHILKASRFGAAQASLAESSRKLDLLRLSLELRRQELPPDSGTAAQLKRELASVQSASPVPVTYTSLQPFRGPLEGKATVPASVSRCAAVTGQLEVRLMGCQDLAEEVPGRTRREHPASPDLRSFVKGVTGRSSSKSYSVKDETSNDIMAVIKLDNQTVGQTSWRPCSQQAWDQRFSIELDKSRELEIGIYWKDWRSLCAVKFLRLEEFIDDVRHGMALQLEPQGLLFAEIKFLNPMISRKPKLQRQRKIFKQQVKNFPRANQMNINVATWGRLLKRSAPSLHNSRSSESPPSGPQPLQLVFDTSVEDKPETPGEVPDPEKGGLGGARPLGMSTSSSSPTLPRPPEHPPPPPPTVTKKPTPAPTPPPKLDQEKELEVKRQQCSYACFSMLHVNIEERNIISCNALSYNVNYFIFIFINYHHYIYVVYEMPVRPLQYRDSAYESRRHSQLTGMTLENFRLLSVLGRGHFGKVILSQYRNTGEYFAIKALKKGDIIARDEVESLLSEKRIFEVANTTRHPFLVNLFACFQTEAHVCFVMEYAAGGDLMMHIHADVFGEPRAVFYSACVVLGLQYLHENRIIYRDLKLDNLLLDTEGYVKIADFGLCKEGMGFGDRTGTFCGTPEFLAPEVLTETSYTRAVDWWGLGVLIFEMLVGESPFPGDDEEEVFDSIVNDEVRYPRFLSLEAIAIMRRLLRKNPERRLGSSERDAEDVKKQAFFRHIAWDDLLLRRVKPPFVPVIHSVEDVSNFDEEFTSEKPQLTPPKDPRPLSDLEQSLFKDFTYMADWC</sequence>
<evidence type="ECO:0000256" key="15">
    <source>
        <dbReference type="ARBA" id="ARBA00023054"/>
    </source>
</evidence>
<dbReference type="CDD" id="cd11622">
    <property type="entry name" value="HR1_PKN_1"/>
    <property type="match status" value="1"/>
</dbReference>
<evidence type="ECO:0000313" key="26">
    <source>
        <dbReference type="Proteomes" id="UP000078541"/>
    </source>
</evidence>
<feature type="compositionally biased region" description="Polar residues" evidence="21">
    <location>
        <begin position="184"/>
        <end position="213"/>
    </location>
</feature>
<evidence type="ECO:0000256" key="8">
    <source>
        <dbReference type="ARBA" id="ARBA00022527"/>
    </source>
</evidence>
<dbReference type="GO" id="GO:0005634">
    <property type="term" value="C:nucleus"/>
    <property type="evidence" value="ECO:0007669"/>
    <property type="project" value="UniProtKB-SubCell"/>
</dbReference>
<dbReference type="GO" id="GO:0032154">
    <property type="term" value="C:cleavage furrow"/>
    <property type="evidence" value="ECO:0007669"/>
    <property type="project" value="UniProtKB-SubCell"/>
</dbReference>
<dbReference type="GO" id="GO:0030496">
    <property type="term" value="C:midbody"/>
    <property type="evidence" value="ECO:0007669"/>
    <property type="project" value="UniProtKB-SubCell"/>
</dbReference>
<evidence type="ECO:0000313" key="25">
    <source>
        <dbReference type="EMBL" id="KYN42192.1"/>
    </source>
</evidence>
<evidence type="ECO:0000256" key="17">
    <source>
        <dbReference type="ARBA" id="ARBA00047272"/>
    </source>
</evidence>
<dbReference type="SMART" id="SM00220">
    <property type="entry name" value="S_TKc"/>
    <property type="match status" value="1"/>
</dbReference>
<feature type="domain" description="AGC-kinase C-terminal" evidence="23">
    <location>
        <begin position="1766"/>
        <end position="1833"/>
    </location>
</feature>
<feature type="compositionally biased region" description="Polar residues" evidence="21">
    <location>
        <begin position="708"/>
        <end position="728"/>
    </location>
</feature>
<feature type="region of interest" description="Disordered" evidence="21">
    <location>
        <begin position="474"/>
        <end position="493"/>
    </location>
</feature>
<dbReference type="CDD" id="cd11623">
    <property type="entry name" value="HR1_PKN_2"/>
    <property type="match status" value="1"/>
</dbReference>
<feature type="region of interest" description="Disordered" evidence="21">
    <location>
        <begin position="182"/>
        <end position="213"/>
    </location>
</feature>
<evidence type="ECO:0000256" key="7">
    <source>
        <dbReference type="ARBA" id="ARBA00022490"/>
    </source>
</evidence>
<keyword evidence="26" id="KW-1185">Reference proteome</keyword>
<keyword evidence="14 20" id="KW-0067">ATP-binding</keyword>
<dbReference type="EMBL" id="KQ981382">
    <property type="protein sequence ID" value="KYN42192.1"/>
    <property type="molecule type" value="Genomic_DNA"/>
</dbReference>
<dbReference type="SMART" id="SM00133">
    <property type="entry name" value="S_TK_X"/>
    <property type="match status" value="1"/>
</dbReference>
<dbReference type="InterPro" id="IPR011009">
    <property type="entry name" value="Kinase-like_dom_sf"/>
</dbReference>
<dbReference type="CDD" id="cd05589">
    <property type="entry name" value="STKc_PKN"/>
    <property type="match status" value="1"/>
</dbReference>
<feature type="compositionally biased region" description="Pro residues" evidence="21">
    <location>
        <begin position="1390"/>
        <end position="1417"/>
    </location>
</feature>
<comment type="similarity">
    <text evidence="5">Belongs to the protein kinase superfamily. AGC Ser/Thr protein kinase family. PKC subfamily.</text>
</comment>
<dbReference type="PANTHER" id="PTHR24351">
    <property type="entry name" value="RIBOSOMAL PROTEIN S6 KINASE"/>
    <property type="match status" value="1"/>
</dbReference>
<comment type="catalytic activity">
    <reaction evidence="17">
        <text>L-threonyl-[protein] + ATP = O-phospho-L-threonyl-[protein] + ADP + H(+)</text>
        <dbReference type="Rhea" id="RHEA:46608"/>
        <dbReference type="Rhea" id="RHEA-COMP:11060"/>
        <dbReference type="Rhea" id="RHEA-COMP:11605"/>
        <dbReference type="ChEBI" id="CHEBI:15378"/>
        <dbReference type="ChEBI" id="CHEBI:30013"/>
        <dbReference type="ChEBI" id="CHEBI:30616"/>
        <dbReference type="ChEBI" id="CHEBI:61977"/>
        <dbReference type="ChEBI" id="CHEBI:456216"/>
        <dbReference type="EC" id="2.7.11.13"/>
    </reaction>
</comment>
<proteinExistence type="inferred from homology"/>
<keyword evidence="12 20" id="KW-0547">Nucleotide-binding</keyword>
<feature type="compositionally biased region" description="Low complexity" evidence="21">
    <location>
        <begin position="528"/>
        <end position="543"/>
    </location>
</feature>
<dbReference type="Gene3D" id="1.10.510.10">
    <property type="entry name" value="Transferase(Phosphotransferase) domain 1"/>
    <property type="match status" value="1"/>
</dbReference>
<accession>A0A195FPG1</accession>
<evidence type="ECO:0000256" key="4">
    <source>
        <dbReference type="ARBA" id="ARBA00004626"/>
    </source>
</evidence>
<feature type="domain" description="REM-1" evidence="24">
    <location>
        <begin position="206"/>
        <end position="284"/>
    </location>
</feature>
<comment type="subcellular location">
    <subcellularLocation>
        <location evidence="4">Cleavage furrow</location>
    </subcellularLocation>
    <subcellularLocation>
        <location evidence="3">Cytoplasm</location>
    </subcellularLocation>
    <subcellularLocation>
        <location evidence="2">Midbody</location>
    </subcellularLocation>
    <subcellularLocation>
        <location evidence="1">Nucleus</location>
    </subcellularLocation>
</comment>
<organism evidence="25 26">
    <name type="scientific">Trachymyrmex septentrionalis</name>
    <dbReference type="NCBI Taxonomy" id="34720"/>
    <lineage>
        <taxon>Eukaryota</taxon>
        <taxon>Metazoa</taxon>
        <taxon>Ecdysozoa</taxon>
        <taxon>Arthropoda</taxon>
        <taxon>Hexapoda</taxon>
        <taxon>Insecta</taxon>
        <taxon>Pterygota</taxon>
        <taxon>Neoptera</taxon>
        <taxon>Endopterygota</taxon>
        <taxon>Hymenoptera</taxon>
        <taxon>Apocrita</taxon>
        <taxon>Aculeata</taxon>
        <taxon>Formicoidea</taxon>
        <taxon>Formicidae</taxon>
        <taxon>Myrmicinae</taxon>
        <taxon>Trachymyrmex</taxon>
    </lineage>
</organism>
<feature type="compositionally biased region" description="Basic and acidic residues" evidence="21">
    <location>
        <begin position="731"/>
        <end position="745"/>
    </location>
</feature>
<dbReference type="InterPro" id="IPR008271">
    <property type="entry name" value="Ser/Thr_kinase_AS"/>
</dbReference>
<evidence type="ECO:0000256" key="1">
    <source>
        <dbReference type="ARBA" id="ARBA00004123"/>
    </source>
</evidence>
<evidence type="ECO:0000256" key="14">
    <source>
        <dbReference type="ARBA" id="ARBA00022840"/>
    </source>
</evidence>
<dbReference type="GO" id="GO:0031267">
    <property type="term" value="F:small GTPase binding"/>
    <property type="evidence" value="ECO:0007669"/>
    <property type="project" value="InterPro"/>
</dbReference>
<feature type="domain" description="Protein kinase" evidence="22">
    <location>
        <begin position="1506"/>
        <end position="1765"/>
    </location>
</feature>
<dbReference type="InterPro" id="IPR037313">
    <property type="entry name" value="PKN_HR1_1"/>
</dbReference>
<evidence type="ECO:0000259" key="23">
    <source>
        <dbReference type="PROSITE" id="PS51285"/>
    </source>
</evidence>
<evidence type="ECO:0000256" key="6">
    <source>
        <dbReference type="ARBA" id="ARBA00012429"/>
    </source>
</evidence>
<feature type="compositionally biased region" description="Basic and acidic residues" evidence="21">
    <location>
        <begin position="1"/>
        <end position="16"/>
    </location>
</feature>
<keyword evidence="8" id="KW-0723">Serine/threonine-protein kinase</keyword>
<dbReference type="SUPFAM" id="SSF46585">
    <property type="entry name" value="HR1 repeat"/>
    <property type="match status" value="4"/>
</dbReference>
<dbReference type="PROSITE" id="PS51285">
    <property type="entry name" value="AGC_KINASE_CTER"/>
    <property type="match status" value="1"/>
</dbReference>
<dbReference type="GO" id="GO:0007165">
    <property type="term" value="P:signal transduction"/>
    <property type="evidence" value="ECO:0007669"/>
    <property type="project" value="InterPro"/>
</dbReference>
<protein>
    <recommendedName>
        <fullName evidence="6">protein kinase C</fullName>
        <ecNumber evidence="6">2.7.11.13</ecNumber>
    </recommendedName>
</protein>
<evidence type="ECO:0000256" key="3">
    <source>
        <dbReference type="ARBA" id="ARBA00004496"/>
    </source>
</evidence>
<evidence type="ECO:0000256" key="9">
    <source>
        <dbReference type="ARBA" id="ARBA00022553"/>
    </source>
</evidence>
<dbReference type="Pfam" id="PF00433">
    <property type="entry name" value="Pkinase_C"/>
    <property type="match status" value="1"/>
</dbReference>
<evidence type="ECO:0000256" key="13">
    <source>
        <dbReference type="ARBA" id="ARBA00022777"/>
    </source>
</evidence>
<dbReference type="PROSITE" id="PS00108">
    <property type="entry name" value="PROTEIN_KINASE_ST"/>
    <property type="match status" value="1"/>
</dbReference>
<dbReference type="GO" id="GO:0005524">
    <property type="term" value="F:ATP binding"/>
    <property type="evidence" value="ECO:0007669"/>
    <property type="project" value="UniProtKB-UniRule"/>
</dbReference>
<keyword evidence="13 25" id="KW-0418">Kinase</keyword>
<dbReference type="InterPro" id="IPR035892">
    <property type="entry name" value="C2_domain_sf"/>
</dbReference>
<evidence type="ECO:0000256" key="21">
    <source>
        <dbReference type="SAM" id="MobiDB-lite"/>
    </source>
</evidence>
<dbReference type="SMART" id="SM00742">
    <property type="entry name" value="Hr1"/>
    <property type="match status" value="3"/>
</dbReference>
<dbReference type="InterPro" id="IPR036274">
    <property type="entry name" value="HR1_rpt_sf"/>
</dbReference>
<keyword evidence="9" id="KW-0597">Phosphoprotein</keyword>
<feature type="compositionally biased region" description="Low complexity" evidence="21">
    <location>
        <begin position="474"/>
        <end position="492"/>
    </location>
</feature>
<feature type="compositionally biased region" description="Low complexity" evidence="21">
    <location>
        <begin position="1378"/>
        <end position="1389"/>
    </location>
</feature>
<evidence type="ECO:0000256" key="2">
    <source>
        <dbReference type="ARBA" id="ARBA00004214"/>
    </source>
</evidence>
<dbReference type="InterPro" id="IPR000961">
    <property type="entry name" value="AGC-kinase_C"/>
</dbReference>
<evidence type="ECO:0000256" key="10">
    <source>
        <dbReference type="ARBA" id="ARBA00022679"/>
    </source>
</evidence>
<dbReference type="Proteomes" id="UP000078541">
    <property type="component" value="Unassembled WGS sequence"/>
</dbReference>
<keyword evidence="15 19" id="KW-0175">Coiled coil</keyword>
<name>A0A195FPG1_9HYME</name>
<dbReference type="Gene3D" id="3.30.200.20">
    <property type="entry name" value="Phosphorylase Kinase, domain 1"/>
    <property type="match status" value="1"/>
</dbReference>
<evidence type="ECO:0000256" key="19">
    <source>
        <dbReference type="PROSITE-ProRule" id="PRU01207"/>
    </source>
</evidence>